<dbReference type="AlphaFoldDB" id="A0A4R6K7B3"/>
<dbReference type="GO" id="GO:0044877">
    <property type="term" value="F:protein-containing complex binding"/>
    <property type="evidence" value="ECO:0007669"/>
    <property type="project" value="TreeGrafter"/>
</dbReference>
<dbReference type="EMBL" id="SNWQ01000013">
    <property type="protein sequence ID" value="TDO45371.1"/>
    <property type="molecule type" value="Genomic_DNA"/>
</dbReference>
<dbReference type="Pfam" id="PF13460">
    <property type="entry name" value="NAD_binding_10"/>
    <property type="match status" value="1"/>
</dbReference>
<sequence>MPTILVTGGTGTLGRPTVAHLRATGNQVRVLSRKPATDPTVADQTRDDKAGSDRAGSDLSGRDLVMGDLATGEGLTEAVKGADVVVHLATSRGRGDVAQTKNLLHALEGTGTHVVVVSIVGADRIPLGYYRDKVEVERLVARSGLPFTILRATQFHQLPDEIFSAQRFLPVLLAPAITLQPIAVEDVAARLTELATGEPAGRVPDIGGPERLSVPDLARAWKQANHSRRPVVPLRLPGKVFRGYASGEALVPGTPYGRGTFAEFLVDRYGVNA</sequence>
<dbReference type="Gene3D" id="3.40.50.720">
    <property type="entry name" value="NAD(P)-binding Rossmann-like Domain"/>
    <property type="match status" value="1"/>
</dbReference>
<dbReference type="InterPro" id="IPR016040">
    <property type="entry name" value="NAD(P)-bd_dom"/>
</dbReference>
<dbReference type="InterPro" id="IPR051207">
    <property type="entry name" value="ComplexI_NDUFA9_subunit"/>
</dbReference>
<reference evidence="3 4" key="1">
    <citation type="submission" date="2019-03" db="EMBL/GenBank/DDBJ databases">
        <title>Genomic Encyclopedia of Type Strains, Phase III (KMG-III): the genomes of soil and plant-associated and newly described type strains.</title>
        <authorList>
            <person name="Whitman W."/>
        </authorList>
    </citation>
    <scope>NUCLEOTIDE SEQUENCE [LARGE SCALE GENOMIC DNA]</scope>
    <source>
        <strain evidence="3 4">VKM Ac-2527</strain>
    </source>
</reference>
<dbReference type="InterPro" id="IPR036291">
    <property type="entry name" value="NAD(P)-bd_dom_sf"/>
</dbReference>
<dbReference type="RefSeq" id="WP_133802709.1">
    <property type="nucleotide sequence ID" value="NZ_SNWQ01000013.1"/>
</dbReference>
<name>A0A4R6K7B3_9ACTN</name>
<dbReference type="PANTHER" id="PTHR12126">
    <property type="entry name" value="NADH-UBIQUINONE OXIDOREDUCTASE 39 KDA SUBUNIT-RELATED"/>
    <property type="match status" value="1"/>
</dbReference>
<protein>
    <submittedName>
        <fullName evidence="3">Uncharacterized protein YbjT (DUF2867 family)</fullName>
    </submittedName>
</protein>
<evidence type="ECO:0000256" key="1">
    <source>
        <dbReference type="SAM" id="MobiDB-lite"/>
    </source>
</evidence>
<proteinExistence type="predicted"/>
<feature type="region of interest" description="Disordered" evidence="1">
    <location>
        <begin position="33"/>
        <end position="59"/>
    </location>
</feature>
<dbReference type="SUPFAM" id="SSF51735">
    <property type="entry name" value="NAD(P)-binding Rossmann-fold domains"/>
    <property type="match status" value="1"/>
</dbReference>
<gene>
    <name evidence="3" type="ORF">EV643_113144</name>
</gene>
<dbReference type="OrthoDB" id="9771302at2"/>
<accession>A0A4R6K7B3</accession>
<feature type="domain" description="NAD(P)-binding" evidence="2">
    <location>
        <begin position="8"/>
        <end position="159"/>
    </location>
</feature>
<evidence type="ECO:0000313" key="4">
    <source>
        <dbReference type="Proteomes" id="UP000295388"/>
    </source>
</evidence>
<organism evidence="3 4">
    <name type="scientific">Kribbella caucasensis</name>
    <dbReference type="NCBI Taxonomy" id="2512215"/>
    <lineage>
        <taxon>Bacteria</taxon>
        <taxon>Bacillati</taxon>
        <taxon>Actinomycetota</taxon>
        <taxon>Actinomycetes</taxon>
        <taxon>Propionibacteriales</taxon>
        <taxon>Kribbellaceae</taxon>
        <taxon>Kribbella</taxon>
    </lineage>
</organism>
<evidence type="ECO:0000259" key="2">
    <source>
        <dbReference type="Pfam" id="PF13460"/>
    </source>
</evidence>
<feature type="compositionally biased region" description="Basic and acidic residues" evidence="1">
    <location>
        <begin position="44"/>
        <end position="56"/>
    </location>
</feature>
<comment type="caution">
    <text evidence="3">The sequence shown here is derived from an EMBL/GenBank/DDBJ whole genome shotgun (WGS) entry which is preliminary data.</text>
</comment>
<keyword evidence="4" id="KW-1185">Reference proteome</keyword>
<dbReference type="PANTHER" id="PTHR12126:SF11">
    <property type="entry name" value="NADH DEHYDROGENASE [UBIQUINONE] 1 ALPHA SUBCOMPLEX SUBUNIT 9, MITOCHONDRIAL"/>
    <property type="match status" value="1"/>
</dbReference>
<dbReference type="Proteomes" id="UP000295388">
    <property type="component" value="Unassembled WGS sequence"/>
</dbReference>
<evidence type="ECO:0000313" key="3">
    <source>
        <dbReference type="EMBL" id="TDO45371.1"/>
    </source>
</evidence>